<dbReference type="RefSeq" id="WP_091331451.1">
    <property type="nucleotide sequence ID" value="NZ_FNOW01000001.1"/>
</dbReference>
<evidence type="ECO:0000313" key="1">
    <source>
        <dbReference type="EMBL" id="SDX32844.1"/>
    </source>
</evidence>
<dbReference type="STRING" id="61595.SAMN05421644_101106"/>
<organism evidence="1 2">
    <name type="scientific">Allochromatium warmingii</name>
    <name type="common">Chromatium warmingii</name>
    <dbReference type="NCBI Taxonomy" id="61595"/>
    <lineage>
        <taxon>Bacteria</taxon>
        <taxon>Pseudomonadati</taxon>
        <taxon>Pseudomonadota</taxon>
        <taxon>Gammaproteobacteria</taxon>
        <taxon>Chromatiales</taxon>
        <taxon>Chromatiaceae</taxon>
        <taxon>Allochromatium</taxon>
    </lineage>
</organism>
<dbReference type="AlphaFoldDB" id="A0A1H3AUP4"/>
<reference evidence="2" key="1">
    <citation type="submission" date="2016-10" db="EMBL/GenBank/DDBJ databases">
        <authorList>
            <person name="Varghese N."/>
            <person name="Submissions S."/>
        </authorList>
    </citation>
    <scope>NUCLEOTIDE SEQUENCE [LARGE SCALE GENOMIC DNA]</scope>
    <source>
        <strain evidence="2">DSM 173</strain>
    </source>
</reference>
<sequence length="94" mass="10927">MTVADILRQVGEQESVALKEHVTLLALARISRYEAECAVFEAKYAESFETFRQRIQAIKHQEDVEADDDLMDWEFAHRALLGWREKLDAIRYAA</sequence>
<keyword evidence="2" id="KW-1185">Reference proteome</keyword>
<dbReference type="OrthoDB" id="1726034at2"/>
<dbReference type="Proteomes" id="UP000198672">
    <property type="component" value="Unassembled WGS sequence"/>
</dbReference>
<dbReference type="EMBL" id="FNOW01000001">
    <property type="protein sequence ID" value="SDX32844.1"/>
    <property type="molecule type" value="Genomic_DNA"/>
</dbReference>
<protein>
    <submittedName>
        <fullName evidence="1">Uncharacterized protein</fullName>
    </submittedName>
</protein>
<name>A0A1H3AUP4_ALLWA</name>
<accession>A0A1H3AUP4</accession>
<evidence type="ECO:0000313" key="2">
    <source>
        <dbReference type="Proteomes" id="UP000198672"/>
    </source>
</evidence>
<gene>
    <name evidence="1" type="ORF">SAMN05421644_101106</name>
</gene>
<proteinExistence type="predicted"/>